<comment type="caution">
    <text evidence="4">The sequence shown here is derived from an EMBL/GenBank/DDBJ whole genome shotgun (WGS) entry which is preliminary data.</text>
</comment>
<dbReference type="InterPro" id="IPR050832">
    <property type="entry name" value="Bact_Acetyltransf"/>
</dbReference>
<evidence type="ECO:0000256" key="1">
    <source>
        <dbReference type="ARBA" id="ARBA00022679"/>
    </source>
</evidence>
<evidence type="ECO:0000259" key="3">
    <source>
        <dbReference type="PROSITE" id="PS51186"/>
    </source>
</evidence>
<gene>
    <name evidence="4" type="ORF">ACFO1S_12310</name>
</gene>
<keyword evidence="2 4" id="KW-0012">Acyltransferase</keyword>
<dbReference type="EMBL" id="JBHSED010000020">
    <property type="protein sequence ID" value="MFC4304212.1"/>
    <property type="molecule type" value="Genomic_DNA"/>
</dbReference>
<dbReference type="Gene3D" id="3.40.630.30">
    <property type="match status" value="1"/>
</dbReference>
<evidence type="ECO:0000256" key="2">
    <source>
        <dbReference type="ARBA" id="ARBA00023315"/>
    </source>
</evidence>
<dbReference type="InterPro" id="IPR016181">
    <property type="entry name" value="Acyl_CoA_acyltransferase"/>
</dbReference>
<dbReference type="RefSeq" id="WP_204606111.1">
    <property type="nucleotide sequence ID" value="NZ_JBHSED010000020.1"/>
</dbReference>
<evidence type="ECO:0000313" key="5">
    <source>
        <dbReference type="Proteomes" id="UP001595755"/>
    </source>
</evidence>
<proteinExistence type="predicted"/>
<keyword evidence="1 4" id="KW-0808">Transferase</keyword>
<dbReference type="PANTHER" id="PTHR43877">
    <property type="entry name" value="AMINOALKYLPHOSPHONATE N-ACETYLTRANSFERASE-RELATED-RELATED"/>
    <property type="match status" value="1"/>
</dbReference>
<dbReference type="InterPro" id="IPR000182">
    <property type="entry name" value="GNAT_dom"/>
</dbReference>
<name>A0ABV8SBJ3_9BACL</name>
<organism evidence="4 5">
    <name type="scientific">Cohnella boryungensis</name>
    <dbReference type="NCBI Taxonomy" id="768479"/>
    <lineage>
        <taxon>Bacteria</taxon>
        <taxon>Bacillati</taxon>
        <taxon>Bacillota</taxon>
        <taxon>Bacilli</taxon>
        <taxon>Bacillales</taxon>
        <taxon>Paenibacillaceae</taxon>
        <taxon>Cohnella</taxon>
    </lineage>
</organism>
<feature type="domain" description="N-acetyltransferase" evidence="3">
    <location>
        <begin position="1"/>
        <end position="151"/>
    </location>
</feature>
<dbReference type="Proteomes" id="UP001595755">
    <property type="component" value="Unassembled WGS sequence"/>
</dbReference>
<accession>A0ABV8SBJ3</accession>
<evidence type="ECO:0000313" key="4">
    <source>
        <dbReference type="EMBL" id="MFC4304212.1"/>
    </source>
</evidence>
<dbReference type="CDD" id="cd04301">
    <property type="entry name" value="NAT_SF"/>
    <property type="match status" value="1"/>
</dbReference>
<dbReference type="EC" id="2.3.-.-" evidence="4"/>
<protein>
    <submittedName>
        <fullName evidence="4">GNAT family N-acetyltransferase</fullName>
        <ecNumber evidence="4">2.3.-.-</ecNumber>
    </submittedName>
</protein>
<dbReference type="GO" id="GO:0016746">
    <property type="term" value="F:acyltransferase activity"/>
    <property type="evidence" value="ECO:0007669"/>
    <property type="project" value="UniProtKB-KW"/>
</dbReference>
<dbReference type="PROSITE" id="PS51186">
    <property type="entry name" value="GNAT"/>
    <property type="match status" value="1"/>
</dbReference>
<sequence>MSISSLDIRKRETSEEVWALQHPAYRMEAALIGVANLPPLQDTVQTLQSCGESFLGFRSEDGELVGAVSYEREQSGHFAICRLMVHPDSMRRGIGTLLLQSLIDAEAAGTVWSVTAEVRNYPAIRLYERFGFERRETFKPIPGIELVRMLRSEVPVKGQDNQPPT</sequence>
<dbReference type="Pfam" id="PF00583">
    <property type="entry name" value="Acetyltransf_1"/>
    <property type="match status" value="1"/>
</dbReference>
<keyword evidence="5" id="KW-1185">Reference proteome</keyword>
<dbReference type="SUPFAM" id="SSF55729">
    <property type="entry name" value="Acyl-CoA N-acyltransferases (Nat)"/>
    <property type="match status" value="1"/>
</dbReference>
<reference evidence="5" key="1">
    <citation type="journal article" date="2019" name="Int. J. Syst. Evol. Microbiol.">
        <title>The Global Catalogue of Microorganisms (GCM) 10K type strain sequencing project: providing services to taxonomists for standard genome sequencing and annotation.</title>
        <authorList>
            <consortium name="The Broad Institute Genomics Platform"/>
            <consortium name="The Broad Institute Genome Sequencing Center for Infectious Disease"/>
            <person name="Wu L."/>
            <person name="Ma J."/>
        </authorList>
    </citation>
    <scope>NUCLEOTIDE SEQUENCE [LARGE SCALE GENOMIC DNA]</scope>
    <source>
        <strain evidence="5">CGMCC 4.1641</strain>
    </source>
</reference>